<sequence>MTTRGARFRSLTGLLRLAGAALCVIALVHRLLWGLSSQTIAGQNFLAYLTMQSNIMFAVVWAIAGVSALVTLVDRPWITAARAVVLSWTTTAGIVFAFLVWQAGERAIRIDVPWSDQVLHFWLPALAVLDWVFAPGRMRAPRRVILIVIAYPVLWGGVTMWRGSLIGWYPYYFLDLRQVSGPLEFLLTTGAALSIFLGVAAALVWVSRRRITAVAEYAAARTGTTARTGTVAARKRVRPD</sequence>
<proteinExistence type="predicted"/>
<dbReference type="EMBL" id="BMJY01000017">
    <property type="protein sequence ID" value="GGH49305.1"/>
    <property type="molecule type" value="Genomic_DNA"/>
</dbReference>
<dbReference type="AlphaFoldDB" id="A0A917IG23"/>
<dbReference type="NCBIfam" id="NF038065">
    <property type="entry name" value="Pr6Pr"/>
    <property type="match status" value="1"/>
</dbReference>
<feature type="transmembrane region" description="Helical" evidence="1">
    <location>
        <begin position="185"/>
        <end position="206"/>
    </location>
</feature>
<evidence type="ECO:0000313" key="2">
    <source>
        <dbReference type="EMBL" id="GGH49305.1"/>
    </source>
</evidence>
<keyword evidence="1" id="KW-1133">Transmembrane helix</keyword>
<evidence type="ECO:0008006" key="4">
    <source>
        <dbReference type="Google" id="ProtNLM"/>
    </source>
</evidence>
<reference evidence="2" key="2">
    <citation type="submission" date="2020-09" db="EMBL/GenBank/DDBJ databases">
        <authorList>
            <person name="Sun Q."/>
            <person name="Zhou Y."/>
        </authorList>
    </citation>
    <scope>NUCLEOTIDE SEQUENCE</scope>
    <source>
        <strain evidence="2">CGMCC 1.15794</strain>
    </source>
</reference>
<dbReference type="RefSeq" id="WP_188756872.1">
    <property type="nucleotide sequence ID" value="NZ_BMJY01000017.1"/>
</dbReference>
<evidence type="ECO:0000256" key="1">
    <source>
        <dbReference type="SAM" id="Phobius"/>
    </source>
</evidence>
<feature type="transmembrane region" description="Helical" evidence="1">
    <location>
        <begin position="14"/>
        <end position="35"/>
    </location>
</feature>
<feature type="transmembrane region" description="Helical" evidence="1">
    <location>
        <begin position="121"/>
        <end position="137"/>
    </location>
</feature>
<feature type="transmembrane region" description="Helical" evidence="1">
    <location>
        <begin position="55"/>
        <end position="73"/>
    </location>
</feature>
<accession>A0A917IG23</accession>
<dbReference type="Proteomes" id="UP000657592">
    <property type="component" value="Unassembled WGS sequence"/>
</dbReference>
<name>A0A917IG23_9MICO</name>
<keyword evidence="1" id="KW-0472">Membrane</keyword>
<reference evidence="2" key="1">
    <citation type="journal article" date="2014" name="Int. J. Syst. Evol. Microbiol.">
        <title>Complete genome sequence of Corynebacterium casei LMG S-19264T (=DSM 44701T), isolated from a smear-ripened cheese.</title>
        <authorList>
            <consortium name="US DOE Joint Genome Institute (JGI-PGF)"/>
            <person name="Walter F."/>
            <person name="Albersmeier A."/>
            <person name="Kalinowski J."/>
            <person name="Ruckert C."/>
        </authorList>
    </citation>
    <scope>NUCLEOTIDE SEQUENCE</scope>
    <source>
        <strain evidence="2">CGMCC 1.15794</strain>
    </source>
</reference>
<protein>
    <recommendedName>
        <fullName evidence="4">Pr6Pr family membrane protein</fullName>
    </recommendedName>
</protein>
<organism evidence="2 3">
    <name type="scientific">Microbacterium album</name>
    <dbReference type="NCBI Taxonomy" id="2053191"/>
    <lineage>
        <taxon>Bacteria</taxon>
        <taxon>Bacillati</taxon>
        <taxon>Actinomycetota</taxon>
        <taxon>Actinomycetes</taxon>
        <taxon>Micrococcales</taxon>
        <taxon>Microbacteriaceae</taxon>
        <taxon>Microbacterium</taxon>
    </lineage>
</organism>
<evidence type="ECO:0000313" key="3">
    <source>
        <dbReference type="Proteomes" id="UP000657592"/>
    </source>
</evidence>
<keyword evidence="3" id="KW-1185">Reference proteome</keyword>
<dbReference type="InterPro" id="IPR049713">
    <property type="entry name" value="Pr6Pr-like"/>
</dbReference>
<comment type="caution">
    <text evidence="2">The sequence shown here is derived from an EMBL/GenBank/DDBJ whole genome shotgun (WGS) entry which is preliminary data.</text>
</comment>
<feature type="transmembrane region" description="Helical" evidence="1">
    <location>
        <begin position="80"/>
        <end position="101"/>
    </location>
</feature>
<feature type="transmembrane region" description="Helical" evidence="1">
    <location>
        <begin position="144"/>
        <end position="165"/>
    </location>
</feature>
<keyword evidence="1" id="KW-0812">Transmembrane</keyword>
<gene>
    <name evidence="2" type="ORF">GCM10010921_27390</name>
</gene>